<name>A0A2T0YSK1_9MICC</name>
<feature type="region of interest" description="Disordered" evidence="1">
    <location>
        <begin position="196"/>
        <end position="225"/>
    </location>
</feature>
<feature type="signal peptide" evidence="2">
    <location>
        <begin position="1"/>
        <end position="25"/>
    </location>
</feature>
<organism evidence="3 4">
    <name type="scientific">Nesterenkonia sandarakina</name>
    <dbReference type="NCBI Taxonomy" id="272918"/>
    <lineage>
        <taxon>Bacteria</taxon>
        <taxon>Bacillati</taxon>
        <taxon>Actinomycetota</taxon>
        <taxon>Actinomycetes</taxon>
        <taxon>Micrococcales</taxon>
        <taxon>Micrococcaceae</taxon>
        <taxon>Nesterenkonia</taxon>
    </lineage>
</organism>
<evidence type="ECO:0000256" key="1">
    <source>
        <dbReference type="SAM" id="MobiDB-lite"/>
    </source>
</evidence>
<gene>
    <name evidence="3" type="ORF">BCL67_10170</name>
</gene>
<feature type="compositionally biased region" description="Low complexity" evidence="1">
    <location>
        <begin position="33"/>
        <end position="63"/>
    </location>
</feature>
<sequence>MTRRPALLTAALAVGALTITGCGSAEEDPEAGATPTDQATQQQDAPEATPEPEAAEESATPSADGDDADEADQTEDDSESPSSENQASPEGEETGPPEGPPAGGAPQAEEGDLPGEDPSVSYFGQAPAEVVAELHPTDAVDLAGRERNLNASGDEGQSLWTEVQLADGYGWAEVSHFLYLSATEDVTEDYIEDVPPTQEPRALAESVGERATGGDPGEEDADADDYGPRWVVITEPEDFGEEFYRVDVTGAMSDSGAGHRYFVHVEQHADGYQLTEVRATAFCYRGVGDSGLCS</sequence>
<dbReference type="EMBL" id="PVTY01000001">
    <property type="protein sequence ID" value="PRZ18764.1"/>
    <property type="molecule type" value="Genomic_DNA"/>
</dbReference>
<feature type="region of interest" description="Disordered" evidence="1">
    <location>
        <begin position="22"/>
        <end position="125"/>
    </location>
</feature>
<protein>
    <recommendedName>
        <fullName evidence="5">SH3 domain-containing protein</fullName>
    </recommendedName>
</protein>
<keyword evidence="2" id="KW-0732">Signal</keyword>
<reference evidence="3 4" key="1">
    <citation type="submission" date="2018-03" db="EMBL/GenBank/DDBJ databases">
        <title>Comparative analysis of microorganisms from saline springs in Andes Mountain Range, Colombia.</title>
        <authorList>
            <person name="Rubin E."/>
        </authorList>
    </citation>
    <scope>NUCLEOTIDE SEQUENCE [LARGE SCALE GENOMIC DNA]</scope>
    <source>
        <strain evidence="3 4">CG 35</strain>
    </source>
</reference>
<feature type="compositionally biased region" description="Acidic residues" evidence="1">
    <location>
        <begin position="64"/>
        <end position="79"/>
    </location>
</feature>
<evidence type="ECO:0000313" key="3">
    <source>
        <dbReference type="EMBL" id="PRZ18764.1"/>
    </source>
</evidence>
<feature type="chain" id="PRO_5015406112" description="SH3 domain-containing protein" evidence="2">
    <location>
        <begin position="26"/>
        <end position="294"/>
    </location>
</feature>
<comment type="caution">
    <text evidence="3">The sequence shown here is derived from an EMBL/GenBank/DDBJ whole genome shotgun (WGS) entry which is preliminary data.</text>
</comment>
<dbReference type="OrthoDB" id="4833018at2"/>
<dbReference type="AlphaFoldDB" id="A0A2T0YSK1"/>
<accession>A0A2T0YSK1</accession>
<evidence type="ECO:0000313" key="4">
    <source>
        <dbReference type="Proteomes" id="UP000238217"/>
    </source>
</evidence>
<dbReference type="PROSITE" id="PS51257">
    <property type="entry name" value="PROKAR_LIPOPROTEIN"/>
    <property type="match status" value="1"/>
</dbReference>
<proteinExistence type="predicted"/>
<feature type="compositionally biased region" description="Acidic residues" evidence="1">
    <location>
        <begin position="216"/>
        <end position="225"/>
    </location>
</feature>
<evidence type="ECO:0000256" key="2">
    <source>
        <dbReference type="SAM" id="SignalP"/>
    </source>
</evidence>
<keyword evidence="4" id="KW-1185">Reference proteome</keyword>
<dbReference type="Proteomes" id="UP000238217">
    <property type="component" value="Unassembled WGS sequence"/>
</dbReference>
<evidence type="ECO:0008006" key="5">
    <source>
        <dbReference type="Google" id="ProtNLM"/>
    </source>
</evidence>
<dbReference type="RefSeq" id="WP_106121497.1">
    <property type="nucleotide sequence ID" value="NZ_PVTY01000001.1"/>
</dbReference>